<keyword evidence="2" id="KW-1185">Reference proteome</keyword>
<organism evidence="1 2">
    <name type="scientific">Chlorella vulgaris</name>
    <name type="common">Green alga</name>
    <dbReference type="NCBI Taxonomy" id="3077"/>
    <lineage>
        <taxon>Eukaryota</taxon>
        <taxon>Viridiplantae</taxon>
        <taxon>Chlorophyta</taxon>
        <taxon>core chlorophytes</taxon>
        <taxon>Trebouxiophyceae</taxon>
        <taxon>Chlorellales</taxon>
        <taxon>Chlorellaceae</taxon>
        <taxon>Chlorella clade</taxon>
        <taxon>Chlorella</taxon>
    </lineage>
</organism>
<proteinExistence type="predicted"/>
<reference evidence="1" key="2">
    <citation type="submission" date="2020-11" db="EMBL/GenBank/DDBJ databases">
        <authorList>
            <person name="Cecchin M."/>
            <person name="Marcolungo L."/>
            <person name="Rossato M."/>
            <person name="Girolomoni L."/>
            <person name="Cosentino E."/>
            <person name="Cuine S."/>
            <person name="Li-Beisson Y."/>
            <person name="Delledonne M."/>
            <person name="Ballottari M."/>
        </authorList>
    </citation>
    <scope>NUCLEOTIDE SEQUENCE</scope>
    <source>
        <strain evidence="1">211/11P</strain>
        <tissue evidence="1">Whole cell</tissue>
    </source>
</reference>
<comment type="caution">
    <text evidence="1">The sequence shown here is derived from an EMBL/GenBank/DDBJ whole genome shotgun (WGS) entry which is preliminary data.</text>
</comment>
<dbReference type="EMBL" id="SIDB01000001">
    <property type="protein sequence ID" value="KAI3437783.1"/>
    <property type="molecule type" value="Genomic_DNA"/>
</dbReference>
<evidence type="ECO:0000313" key="2">
    <source>
        <dbReference type="Proteomes" id="UP001055712"/>
    </source>
</evidence>
<name>A0A9D4Z0Y8_CHLVU</name>
<reference evidence="1" key="1">
    <citation type="journal article" date="2019" name="Plant J.">
        <title>Chlorella vulgaris genome assembly and annotation reveals the molecular basis for metabolic acclimation to high light conditions.</title>
        <authorList>
            <person name="Cecchin M."/>
            <person name="Marcolungo L."/>
            <person name="Rossato M."/>
            <person name="Girolomoni L."/>
            <person name="Cosentino E."/>
            <person name="Cuine S."/>
            <person name="Li-Beisson Y."/>
            <person name="Delledonne M."/>
            <person name="Ballottari M."/>
        </authorList>
    </citation>
    <scope>NUCLEOTIDE SEQUENCE</scope>
    <source>
        <strain evidence="1">211/11P</strain>
    </source>
</reference>
<dbReference type="Proteomes" id="UP001055712">
    <property type="component" value="Unassembled WGS sequence"/>
</dbReference>
<evidence type="ECO:0000313" key="1">
    <source>
        <dbReference type="EMBL" id="KAI3437783.1"/>
    </source>
</evidence>
<accession>A0A9D4Z0Y8</accession>
<gene>
    <name evidence="1" type="ORF">D9Q98_000230</name>
</gene>
<sequence length="236" mass="24740">MDVSSLLDAALDDWRFSQAPQAAQQVAAHGDMVARLMQLQLLAEATALALVQGRRLYASDEAALLAMMPWLLRLAAICPTASSASPFALEASQLLACRPDASDATAAASYSFPAATQRQPGSATLCFEVEAAPSPAAASVQAAEMQTFAQQVIRGIEQSSKEAMEGALSEISRHPSCTAIVRGSIEGQLESVHSLRSLVLRHSGSLGSPCDSLGGTPRRWSLNLGCPPVEGHQITA</sequence>
<dbReference type="AlphaFoldDB" id="A0A9D4Z0Y8"/>
<protein>
    <submittedName>
        <fullName evidence="1">Uncharacterized protein</fullName>
    </submittedName>
</protein>